<feature type="domain" description="Enoyl reductase (ER)" evidence="2">
    <location>
        <begin position="11"/>
        <end position="310"/>
    </location>
</feature>
<name>A0A9D2H4A9_9MICO</name>
<keyword evidence="1" id="KW-0521">NADP</keyword>
<dbReference type="AlphaFoldDB" id="A0A9D2H4A9"/>
<accession>A0A9D2H4A9</accession>
<reference evidence="3" key="2">
    <citation type="submission" date="2021-04" db="EMBL/GenBank/DDBJ databases">
        <authorList>
            <person name="Gilroy R."/>
        </authorList>
    </citation>
    <scope>NUCLEOTIDE SEQUENCE</scope>
    <source>
        <strain evidence="3">ChiHjej8B7-3636</strain>
    </source>
</reference>
<dbReference type="PANTHER" id="PTHR44154:SF1">
    <property type="entry name" value="QUINONE OXIDOREDUCTASE"/>
    <property type="match status" value="1"/>
</dbReference>
<sequence>MAQVVQFSQIGGPEVLEVATVPDPVAGPGQLVVAVEAIGVNPIERKLRTGVRPLPGDGPWRTGSDGAGTVTAVGVGVDGFRVGDPVAFLGAEGAYASVVVTDADKTFVRPEGVTAAQGAALGIPAGTAYQAIRSLGIRDDDTLLIHGGSGAVGQAAIQFAVLMGARVLATTSDARAERVSDLGAEPIAYGDGLTGRVLEAAPDSVTAILDCAGADGVLEASIELLEDTSRIATIVLGARGDELGIRAFSGGSAVPLTAQQQQWRTEAMPVALALLATGYFDVELGEQFALTDAAAAQTANENGAPGKLILVP</sequence>
<protein>
    <submittedName>
        <fullName evidence="3">NADP-dependent oxidoreductase</fullName>
    </submittedName>
</protein>
<evidence type="ECO:0000256" key="1">
    <source>
        <dbReference type="ARBA" id="ARBA00022857"/>
    </source>
</evidence>
<dbReference type="GO" id="GO:0016491">
    <property type="term" value="F:oxidoreductase activity"/>
    <property type="evidence" value="ECO:0007669"/>
    <property type="project" value="InterPro"/>
</dbReference>
<dbReference type="InterPro" id="IPR020843">
    <property type="entry name" value="ER"/>
</dbReference>
<evidence type="ECO:0000313" key="4">
    <source>
        <dbReference type="Proteomes" id="UP000824220"/>
    </source>
</evidence>
<dbReference type="EMBL" id="DXAM01000008">
    <property type="protein sequence ID" value="HJA03295.1"/>
    <property type="molecule type" value="Genomic_DNA"/>
</dbReference>
<dbReference type="Pfam" id="PF00107">
    <property type="entry name" value="ADH_zinc_N"/>
    <property type="match status" value="1"/>
</dbReference>
<dbReference type="InterPro" id="IPR051603">
    <property type="entry name" value="Zinc-ADH_QOR/CCCR"/>
</dbReference>
<dbReference type="SUPFAM" id="SSF50129">
    <property type="entry name" value="GroES-like"/>
    <property type="match status" value="1"/>
</dbReference>
<dbReference type="InterPro" id="IPR013149">
    <property type="entry name" value="ADH-like_C"/>
</dbReference>
<dbReference type="SUPFAM" id="SSF51735">
    <property type="entry name" value="NAD(P)-binding Rossmann-fold domains"/>
    <property type="match status" value="1"/>
</dbReference>
<evidence type="ECO:0000313" key="3">
    <source>
        <dbReference type="EMBL" id="HJA03295.1"/>
    </source>
</evidence>
<gene>
    <name evidence="3" type="ORF">H9800_00335</name>
</gene>
<dbReference type="Gene3D" id="3.90.180.10">
    <property type="entry name" value="Medium-chain alcohol dehydrogenases, catalytic domain"/>
    <property type="match status" value="1"/>
</dbReference>
<dbReference type="Proteomes" id="UP000824220">
    <property type="component" value="Unassembled WGS sequence"/>
</dbReference>
<proteinExistence type="predicted"/>
<dbReference type="Gene3D" id="3.40.50.720">
    <property type="entry name" value="NAD(P)-binding Rossmann-like Domain"/>
    <property type="match status" value="1"/>
</dbReference>
<dbReference type="Pfam" id="PF08240">
    <property type="entry name" value="ADH_N"/>
    <property type="match status" value="1"/>
</dbReference>
<dbReference type="InterPro" id="IPR036291">
    <property type="entry name" value="NAD(P)-bd_dom_sf"/>
</dbReference>
<organism evidence="3 4">
    <name type="scientific">Candidatus Microbacterium stercoravium</name>
    <dbReference type="NCBI Taxonomy" id="2838697"/>
    <lineage>
        <taxon>Bacteria</taxon>
        <taxon>Bacillati</taxon>
        <taxon>Actinomycetota</taxon>
        <taxon>Actinomycetes</taxon>
        <taxon>Micrococcales</taxon>
        <taxon>Microbacteriaceae</taxon>
        <taxon>Microbacterium</taxon>
    </lineage>
</organism>
<comment type="caution">
    <text evidence="3">The sequence shown here is derived from an EMBL/GenBank/DDBJ whole genome shotgun (WGS) entry which is preliminary data.</text>
</comment>
<evidence type="ECO:0000259" key="2">
    <source>
        <dbReference type="SMART" id="SM00829"/>
    </source>
</evidence>
<reference evidence="3" key="1">
    <citation type="journal article" date="2021" name="PeerJ">
        <title>Extensive microbial diversity within the chicken gut microbiome revealed by metagenomics and culture.</title>
        <authorList>
            <person name="Gilroy R."/>
            <person name="Ravi A."/>
            <person name="Getino M."/>
            <person name="Pursley I."/>
            <person name="Horton D.L."/>
            <person name="Alikhan N.F."/>
            <person name="Baker D."/>
            <person name="Gharbi K."/>
            <person name="Hall N."/>
            <person name="Watson M."/>
            <person name="Adriaenssens E.M."/>
            <person name="Foster-Nyarko E."/>
            <person name="Jarju S."/>
            <person name="Secka A."/>
            <person name="Antonio M."/>
            <person name="Oren A."/>
            <person name="Chaudhuri R.R."/>
            <person name="La Ragione R."/>
            <person name="Hildebrand F."/>
            <person name="Pallen M.J."/>
        </authorList>
    </citation>
    <scope>NUCLEOTIDE SEQUENCE</scope>
    <source>
        <strain evidence="3">ChiHjej8B7-3636</strain>
    </source>
</reference>
<dbReference type="InterPro" id="IPR011032">
    <property type="entry name" value="GroES-like_sf"/>
</dbReference>
<dbReference type="SMART" id="SM00829">
    <property type="entry name" value="PKS_ER"/>
    <property type="match status" value="1"/>
</dbReference>
<dbReference type="CDD" id="cd05289">
    <property type="entry name" value="MDR_like_2"/>
    <property type="match status" value="1"/>
</dbReference>
<dbReference type="InterPro" id="IPR013154">
    <property type="entry name" value="ADH-like_N"/>
</dbReference>
<dbReference type="PANTHER" id="PTHR44154">
    <property type="entry name" value="QUINONE OXIDOREDUCTASE"/>
    <property type="match status" value="1"/>
</dbReference>